<dbReference type="Pfam" id="PF01987">
    <property type="entry name" value="AIM24"/>
    <property type="match status" value="1"/>
</dbReference>
<dbReference type="STRING" id="321146.A0A139HKB7"/>
<feature type="compositionally biased region" description="Pro residues" evidence="2">
    <location>
        <begin position="67"/>
        <end position="86"/>
    </location>
</feature>
<organism evidence="3 4">
    <name type="scientific">Pseudocercospora eumusae</name>
    <dbReference type="NCBI Taxonomy" id="321146"/>
    <lineage>
        <taxon>Eukaryota</taxon>
        <taxon>Fungi</taxon>
        <taxon>Dikarya</taxon>
        <taxon>Ascomycota</taxon>
        <taxon>Pezizomycotina</taxon>
        <taxon>Dothideomycetes</taxon>
        <taxon>Dothideomycetidae</taxon>
        <taxon>Mycosphaerellales</taxon>
        <taxon>Mycosphaerellaceae</taxon>
        <taxon>Pseudocercospora</taxon>
    </lineage>
</organism>
<feature type="compositionally biased region" description="Polar residues" evidence="2">
    <location>
        <begin position="93"/>
        <end position="103"/>
    </location>
</feature>
<dbReference type="EMBL" id="LFZN01000036">
    <property type="protein sequence ID" value="KXT02853.1"/>
    <property type="molecule type" value="Genomic_DNA"/>
</dbReference>
<gene>
    <name evidence="3" type="ORF">AC578_1802</name>
</gene>
<dbReference type="Gene3D" id="3.60.160.10">
    <property type="entry name" value="Mitochondrial biogenesis AIM24"/>
    <property type="match status" value="1"/>
</dbReference>
<sequence length="318" mass="34236">MLLCSSAIDSAPLTLPALLIPKCLTSKAMTKTTSSSINNLNTVNLVCNAMQQPHPSHHPANTDITAPAPPYGQQPHQYPPPPPPQQLAPAQSDHGTFNGGTYTISHRDTNAVLNISLQNNGSLRSRTGAMIHMSSSTQLSGKTKFSMKKLFTGGEMSESTYTGPGRVALAPKLFGDVITLHVGQEQGQQGQWNIGKDVFLACTQEVMLETKSQGVGKAMFSGEDLFIYRVGGQGVLWLTSFGAVDRIDIQAGEQHIVDNGHLVAWNCEYKIEKAGGGSMSSMKTGEGMVCRFTGPGVVYIQTRNMDEFEDFIASFAQK</sequence>
<comment type="subcellular location">
    <subcellularLocation>
        <location evidence="1">Mitochondrion</location>
    </subcellularLocation>
</comment>
<name>A0A139HKB7_9PEZI</name>
<protein>
    <recommendedName>
        <fullName evidence="1">Altered inheritance of mitochondria protein 24, mitochondrial</fullName>
    </recommendedName>
</protein>
<dbReference type="InterPro" id="IPR016031">
    <property type="entry name" value="Trp_RNA-bd_attenuator-like_dom"/>
</dbReference>
<dbReference type="OrthoDB" id="7939818at2759"/>
<dbReference type="InterPro" id="IPR002838">
    <property type="entry name" value="AIM24"/>
</dbReference>
<evidence type="ECO:0000313" key="4">
    <source>
        <dbReference type="Proteomes" id="UP000070133"/>
    </source>
</evidence>
<dbReference type="Proteomes" id="UP000070133">
    <property type="component" value="Unassembled WGS sequence"/>
</dbReference>
<evidence type="ECO:0000256" key="1">
    <source>
        <dbReference type="RuleBase" id="RU363045"/>
    </source>
</evidence>
<evidence type="ECO:0000313" key="3">
    <source>
        <dbReference type="EMBL" id="KXT02853.1"/>
    </source>
</evidence>
<dbReference type="NCBIfam" id="TIGR00266">
    <property type="entry name" value="TIGR00266 family protein"/>
    <property type="match status" value="1"/>
</dbReference>
<keyword evidence="4" id="KW-1185">Reference proteome</keyword>
<dbReference type="GO" id="GO:0005739">
    <property type="term" value="C:mitochondrion"/>
    <property type="evidence" value="ECO:0007669"/>
    <property type="project" value="UniProtKB-SubCell"/>
</dbReference>
<dbReference type="PANTHER" id="PTHR43657">
    <property type="entry name" value="TRYPTOPHAN RNA-BINDING ATTENUATOR PROTEIN-LIKE PROTEIN"/>
    <property type="match status" value="1"/>
</dbReference>
<dbReference type="SUPFAM" id="SSF51219">
    <property type="entry name" value="TRAP-like"/>
    <property type="match status" value="1"/>
</dbReference>
<keyword evidence="1" id="KW-0496">Mitochondrion</keyword>
<dbReference type="InterPro" id="IPR036983">
    <property type="entry name" value="AIM24_sf"/>
</dbReference>
<proteinExistence type="inferred from homology"/>
<dbReference type="AlphaFoldDB" id="A0A139HKB7"/>
<comment type="caution">
    <text evidence="3">The sequence shown here is derived from an EMBL/GenBank/DDBJ whole genome shotgun (WGS) entry which is preliminary data.</text>
</comment>
<comment type="similarity">
    <text evidence="1">Belongs to the AIM24 family.</text>
</comment>
<reference evidence="3 4" key="1">
    <citation type="submission" date="2015-07" db="EMBL/GenBank/DDBJ databases">
        <title>Comparative genomics of the Sigatoka disease complex on banana suggests a link between parallel evolutionary changes in Pseudocercospora fijiensis and Pseudocercospora eumusae and increased virulence on the banana host.</title>
        <authorList>
            <person name="Chang T.-C."/>
            <person name="Salvucci A."/>
            <person name="Crous P.W."/>
            <person name="Stergiopoulos I."/>
        </authorList>
    </citation>
    <scope>NUCLEOTIDE SEQUENCE [LARGE SCALE GENOMIC DNA]</scope>
    <source>
        <strain evidence="3 4">CBS 114824</strain>
    </source>
</reference>
<accession>A0A139HKB7</accession>
<evidence type="ECO:0000256" key="2">
    <source>
        <dbReference type="SAM" id="MobiDB-lite"/>
    </source>
</evidence>
<feature type="region of interest" description="Disordered" evidence="2">
    <location>
        <begin position="50"/>
        <end position="103"/>
    </location>
</feature>
<dbReference type="PANTHER" id="PTHR43657:SF1">
    <property type="entry name" value="ALTERED INHERITANCE OF MITOCHONDRIA PROTEIN 24, MITOCHONDRIAL"/>
    <property type="match status" value="1"/>
</dbReference>